<evidence type="ECO:0000313" key="3">
    <source>
        <dbReference type="Proteomes" id="UP000266497"/>
    </source>
</evidence>
<proteinExistence type="predicted"/>
<name>A0A395URB2_PHOVU</name>
<gene>
    <name evidence="2" type="ORF">DWY53_04245</name>
</gene>
<accession>A0A395URB2</accession>
<dbReference type="EMBL" id="QRUD01000008">
    <property type="protein sequence ID" value="RGR42690.1"/>
    <property type="molecule type" value="Genomic_DNA"/>
</dbReference>
<feature type="transmembrane region" description="Helical" evidence="1">
    <location>
        <begin position="91"/>
        <end position="112"/>
    </location>
</feature>
<evidence type="ECO:0000313" key="2">
    <source>
        <dbReference type="EMBL" id="RGR42690.1"/>
    </source>
</evidence>
<evidence type="ECO:0000256" key="1">
    <source>
        <dbReference type="SAM" id="Phobius"/>
    </source>
</evidence>
<keyword evidence="1" id="KW-0472">Membrane</keyword>
<sequence>MLLLVAGITFASMVLVGQPALANESLWWWILINFGVMVLLFGYGVKRGIQILRIFSIPKSKLTREPGVVVCDYNISLKKYALYKLWDIRHFSFSLLFIIYICIALCTGHYIVPEEQSLFSPLLIWFLCLIYILIMLPVRLNKIYKRSIAGQTWVEITPEGLTYDKAELKQTFPWEEIAGIALYKTYCFLYDKRGGEFLIVTSDEKVKESLLYYLNTKK</sequence>
<keyword evidence="1" id="KW-0812">Transmembrane</keyword>
<dbReference type="AlphaFoldDB" id="A0A395URB2"/>
<protein>
    <submittedName>
        <fullName evidence="2">Uncharacterized protein</fullName>
    </submittedName>
</protein>
<feature type="transmembrane region" description="Helical" evidence="1">
    <location>
        <begin position="118"/>
        <end position="138"/>
    </location>
</feature>
<organism evidence="2 3">
    <name type="scientific">Phocaeicola vulgatus</name>
    <name type="common">Bacteroides vulgatus</name>
    <dbReference type="NCBI Taxonomy" id="821"/>
    <lineage>
        <taxon>Bacteria</taxon>
        <taxon>Pseudomonadati</taxon>
        <taxon>Bacteroidota</taxon>
        <taxon>Bacteroidia</taxon>
        <taxon>Bacteroidales</taxon>
        <taxon>Bacteroidaceae</taxon>
        <taxon>Phocaeicola</taxon>
    </lineage>
</organism>
<keyword evidence="1" id="KW-1133">Transmembrane helix</keyword>
<dbReference type="RefSeq" id="WP_117892515.1">
    <property type="nucleotide sequence ID" value="NZ_QRUD01000008.1"/>
</dbReference>
<comment type="caution">
    <text evidence="2">The sequence shown here is derived from an EMBL/GenBank/DDBJ whole genome shotgun (WGS) entry which is preliminary data.</text>
</comment>
<feature type="transmembrane region" description="Helical" evidence="1">
    <location>
        <begin position="26"/>
        <end position="45"/>
    </location>
</feature>
<dbReference type="Proteomes" id="UP000266497">
    <property type="component" value="Unassembled WGS sequence"/>
</dbReference>
<reference evidence="2 3" key="1">
    <citation type="submission" date="2018-08" db="EMBL/GenBank/DDBJ databases">
        <title>A genome reference for cultivated species of the human gut microbiota.</title>
        <authorList>
            <person name="Zou Y."/>
            <person name="Xue W."/>
            <person name="Luo G."/>
        </authorList>
    </citation>
    <scope>NUCLEOTIDE SEQUENCE [LARGE SCALE GENOMIC DNA]</scope>
    <source>
        <strain evidence="2 3">AF25-30LB</strain>
    </source>
</reference>